<dbReference type="PANTHER" id="PTHR33702">
    <property type="entry name" value="BNAA09G40010D PROTEIN"/>
    <property type="match status" value="1"/>
</dbReference>
<dbReference type="Proteomes" id="UP001642360">
    <property type="component" value="Unassembled WGS sequence"/>
</dbReference>
<accession>A0ABC8UXJ3</accession>
<sequence length="149" mass="17115">MEGVSVSVYRRLSGYWRKRGYERLSGTDRRRKTTRLGLGAAGSNRRRRFWRIKNTPKLRLKLRFSPKKFFCGLRDAYVKMMLRIANSCVVNGGGIGGFAGDWIGEFGMAPLKEYDERMIIQMYKSIVMAQGQLVSRDAARIGTEIVCHR</sequence>
<keyword evidence="2" id="KW-1185">Reference proteome</keyword>
<dbReference type="PANTHER" id="PTHR33702:SF5">
    <property type="entry name" value="OS01G0308600 PROTEIN"/>
    <property type="match status" value="1"/>
</dbReference>
<gene>
    <name evidence="1" type="ORF">ILEXP_LOCUS56247</name>
</gene>
<organism evidence="1 2">
    <name type="scientific">Ilex paraguariensis</name>
    <name type="common">yerba mate</name>
    <dbReference type="NCBI Taxonomy" id="185542"/>
    <lineage>
        <taxon>Eukaryota</taxon>
        <taxon>Viridiplantae</taxon>
        <taxon>Streptophyta</taxon>
        <taxon>Embryophyta</taxon>
        <taxon>Tracheophyta</taxon>
        <taxon>Spermatophyta</taxon>
        <taxon>Magnoliopsida</taxon>
        <taxon>eudicotyledons</taxon>
        <taxon>Gunneridae</taxon>
        <taxon>Pentapetalae</taxon>
        <taxon>asterids</taxon>
        <taxon>campanulids</taxon>
        <taxon>Aquifoliales</taxon>
        <taxon>Aquifoliaceae</taxon>
        <taxon>Ilex</taxon>
    </lineage>
</organism>
<dbReference type="AlphaFoldDB" id="A0ABC8UXJ3"/>
<reference evidence="1 2" key="1">
    <citation type="submission" date="2024-02" db="EMBL/GenBank/DDBJ databases">
        <authorList>
            <person name="Vignale AGUSTIN F."/>
            <person name="Sosa J E."/>
            <person name="Modenutti C."/>
        </authorList>
    </citation>
    <scope>NUCLEOTIDE SEQUENCE [LARGE SCALE GENOMIC DNA]</scope>
</reference>
<proteinExistence type="predicted"/>
<dbReference type="EMBL" id="CAUOFW020009446">
    <property type="protein sequence ID" value="CAK9185811.1"/>
    <property type="molecule type" value="Genomic_DNA"/>
</dbReference>
<name>A0ABC8UXJ3_9AQUA</name>
<evidence type="ECO:0000313" key="1">
    <source>
        <dbReference type="EMBL" id="CAK9185811.1"/>
    </source>
</evidence>
<evidence type="ECO:0000313" key="2">
    <source>
        <dbReference type="Proteomes" id="UP001642360"/>
    </source>
</evidence>
<protein>
    <submittedName>
        <fullName evidence="1">Uncharacterized protein</fullName>
    </submittedName>
</protein>
<comment type="caution">
    <text evidence="1">The sequence shown here is derived from an EMBL/GenBank/DDBJ whole genome shotgun (WGS) entry which is preliminary data.</text>
</comment>